<evidence type="ECO:0000313" key="1">
    <source>
        <dbReference type="EMBL" id="PSR19971.1"/>
    </source>
</evidence>
<accession>A0A2T2WCK8</accession>
<reference evidence="1 2" key="1">
    <citation type="journal article" date="2014" name="BMC Genomics">
        <title>Comparison of environmental and isolate Sulfobacillus genomes reveals diverse carbon, sulfur, nitrogen, and hydrogen metabolisms.</title>
        <authorList>
            <person name="Justice N.B."/>
            <person name="Norman A."/>
            <person name="Brown C.T."/>
            <person name="Singh A."/>
            <person name="Thomas B.C."/>
            <person name="Banfield J.F."/>
        </authorList>
    </citation>
    <scope>NUCLEOTIDE SEQUENCE [LARGE SCALE GENOMIC DNA]</scope>
    <source>
        <strain evidence="1">AMDSBA3</strain>
    </source>
</reference>
<dbReference type="Proteomes" id="UP000241848">
    <property type="component" value="Unassembled WGS sequence"/>
</dbReference>
<dbReference type="AlphaFoldDB" id="A0A2T2WCK8"/>
<name>A0A2T2WCK8_9FIRM</name>
<feature type="non-terminal residue" evidence="1">
    <location>
        <position position="71"/>
    </location>
</feature>
<proteinExistence type="predicted"/>
<organism evidence="1 2">
    <name type="scientific">Sulfobacillus acidophilus</name>
    <dbReference type="NCBI Taxonomy" id="53633"/>
    <lineage>
        <taxon>Bacteria</taxon>
        <taxon>Bacillati</taxon>
        <taxon>Bacillota</taxon>
        <taxon>Clostridia</taxon>
        <taxon>Eubacteriales</taxon>
        <taxon>Clostridiales Family XVII. Incertae Sedis</taxon>
        <taxon>Sulfobacillus</taxon>
    </lineage>
</organism>
<protein>
    <submittedName>
        <fullName evidence="1">DDE transposase</fullName>
    </submittedName>
</protein>
<dbReference type="EMBL" id="PXYV01000104">
    <property type="protein sequence ID" value="PSR19971.1"/>
    <property type="molecule type" value="Genomic_DNA"/>
</dbReference>
<evidence type="ECO:0000313" key="2">
    <source>
        <dbReference type="Proteomes" id="UP000241848"/>
    </source>
</evidence>
<sequence>MAIIPQLQFFSWEAMQPLGDLERLQLVLETIPDEPLMRILEDARGRGRNDYPVRAMWNTVLAGVVFQHPTI</sequence>
<gene>
    <name evidence="1" type="ORF">C7B45_17300</name>
</gene>
<comment type="caution">
    <text evidence="1">The sequence shown here is derived from an EMBL/GenBank/DDBJ whole genome shotgun (WGS) entry which is preliminary data.</text>
</comment>